<feature type="coiled-coil region" evidence="1">
    <location>
        <begin position="20"/>
        <end position="57"/>
    </location>
</feature>
<evidence type="ECO:0000259" key="3">
    <source>
        <dbReference type="Pfam" id="PF12937"/>
    </source>
</evidence>
<reference evidence="4" key="1">
    <citation type="submission" date="2022-08" db="EMBL/GenBank/DDBJ databases">
        <title>A Global Phylogenomic Analysis of the Shiitake Genus Lentinula.</title>
        <authorList>
            <consortium name="DOE Joint Genome Institute"/>
            <person name="Sierra-Patev S."/>
            <person name="Min B."/>
            <person name="Naranjo-Ortiz M."/>
            <person name="Looney B."/>
            <person name="Konkel Z."/>
            <person name="Slot J.C."/>
            <person name="Sakamoto Y."/>
            <person name="Steenwyk J.L."/>
            <person name="Rokas A."/>
            <person name="Carro J."/>
            <person name="Camarero S."/>
            <person name="Ferreira P."/>
            <person name="Molpeceres G."/>
            <person name="Ruiz-Duenas F.J."/>
            <person name="Serrano A."/>
            <person name="Henrissat B."/>
            <person name="Drula E."/>
            <person name="Hughes K.W."/>
            <person name="Mata J.L."/>
            <person name="Ishikawa N.K."/>
            <person name="Vargas-Isla R."/>
            <person name="Ushijima S."/>
            <person name="Smith C.A."/>
            <person name="Ahrendt S."/>
            <person name="Andreopoulos W."/>
            <person name="He G."/>
            <person name="Labutti K."/>
            <person name="Lipzen A."/>
            <person name="Ng V."/>
            <person name="Riley R."/>
            <person name="Sandor L."/>
            <person name="Barry K."/>
            <person name="Martinez A.T."/>
            <person name="Xiao Y."/>
            <person name="Gibbons J.G."/>
            <person name="Terashima K."/>
            <person name="Grigoriev I.V."/>
            <person name="Hibbett D.S."/>
        </authorList>
    </citation>
    <scope>NUCLEOTIDE SEQUENCE</scope>
    <source>
        <strain evidence="4">RHP3577 ss4</strain>
    </source>
</reference>
<protein>
    <recommendedName>
        <fullName evidence="3">F-box domain-containing protein</fullName>
    </recommendedName>
</protein>
<dbReference type="InterPro" id="IPR032675">
    <property type="entry name" value="LRR_dom_sf"/>
</dbReference>
<accession>A0ABQ8VRP9</accession>
<sequence>MEKGRIATLDTEILVIDAQLDMLERREAEVRRVLSEMKRMQDAVVAEREALEAKRREIVGQRQPINWLPGEILIEIFSFICSNPDDRNESASIEDQNTLVNVTHTCSKWRMLALSTSRLWSLIHVPCTGWSGERVSAFIARSSDAPLDVVFGGQGCFTRTEQCTPLSRRLSRVLGILMHNSSRLRYLSVDCMAVDTSAVILQMLNDNDNQYPLLSSLSLAITREVAHPASFPEARRPLIEFYNAKEQAGRLKHLRLQRIPLLSLSPRFYSSLTTLDISFAKLPLPNSAPLQDFLALLSMTSQLVYLSLSMNLLTTPLDESTQINLVLLPYLKHIDLNCGHSVVFPRVFSYISATGLEKIELWLTPSSGNLTLSVTPSSSESRWYSTQQNLHLSSLKDLCLQFIGRDQDLLSSSLRYFTFPILQKLEIINTDPGVRTPAKADDAEAHHTQLPPIPRFESFFRDPRFPYLTSLSLSHFEVEESRVDSLLGYIPALTSLSLDAVTNCLRLLEGLTLKATRVAAGHSLGWMSEFLDSPNKQKAQQLQRRMKFCSRLEALSLWGCDLDVTVLYNMIKARNDPTQDDDDDDTGPYTTVLQSSTKRSATVLPARRVIRPLRRTKLSSQSNNQNVESVGISEDDSSTLFGASSSSAATSLASPAILQAMQASAAQPTSRVSYLRVAGCKGVNDRAAGRLAKLVADVVWSD</sequence>
<keyword evidence="5" id="KW-1185">Reference proteome</keyword>
<keyword evidence="1" id="KW-0175">Coiled coil</keyword>
<name>A0ABQ8VRP9_9AGAR</name>
<comment type="caution">
    <text evidence="4">The sequence shown here is derived from an EMBL/GenBank/DDBJ whole genome shotgun (WGS) entry which is preliminary data.</text>
</comment>
<evidence type="ECO:0000313" key="5">
    <source>
        <dbReference type="Proteomes" id="UP001150217"/>
    </source>
</evidence>
<dbReference type="Gene3D" id="3.80.10.10">
    <property type="entry name" value="Ribonuclease Inhibitor"/>
    <property type="match status" value="1"/>
</dbReference>
<dbReference type="SUPFAM" id="SSF81383">
    <property type="entry name" value="F-box domain"/>
    <property type="match status" value="1"/>
</dbReference>
<dbReference type="InterPro" id="IPR001810">
    <property type="entry name" value="F-box_dom"/>
</dbReference>
<feature type="compositionally biased region" description="Polar residues" evidence="2">
    <location>
        <begin position="588"/>
        <end position="600"/>
    </location>
</feature>
<evidence type="ECO:0000256" key="2">
    <source>
        <dbReference type="SAM" id="MobiDB-lite"/>
    </source>
</evidence>
<feature type="region of interest" description="Disordered" evidence="2">
    <location>
        <begin position="574"/>
        <end position="600"/>
    </location>
</feature>
<feature type="domain" description="F-box" evidence="3">
    <location>
        <begin position="68"/>
        <end position="121"/>
    </location>
</feature>
<evidence type="ECO:0000256" key="1">
    <source>
        <dbReference type="SAM" id="Coils"/>
    </source>
</evidence>
<dbReference type="Proteomes" id="UP001150217">
    <property type="component" value="Unassembled WGS sequence"/>
</dbReference>
<evidence type="ECO:0000313" key="4">
    <source>
        <dbReference type="EMBL" id="KAJ4499012.1"/>
    </source>
</evidence>
<proteinExistence type="predicted"/>
<gene>
    <name evidence="4" type="ORF">C8R41DRAFT_79707</name>
</gene>
<dbReference type="InterPro" id="IPR036047">
    <property type="entry name" value="F-box-like_dom_sf"/>
</dbReference>
<dbReference type="Gene3D" id="1.20.1280.50">
    <property type="match status" value="1"/>
</dbReference>
<dbReference type="SUPFAM" id="SSF52047">
    <property type="entry name" value="RNI-like"/>
    <property type="match status" value="1"/>
</dbReference>
<organism evidence="4 5">
    <name type="scientific">Lentinula lateritia</name>
    <dbReference type="NCBI Taxonomy" id="40482"/>
    <lineage>
        <taxon>Eukaryota</taxon>
        <taxon>Fungi</taxon>
        <taxon>Dikarya</taxon>
        <taxon>Basidiomycota</taxon>
        <taxon>Agaricomycotina</taxon>
        <taxon>Agaricomycetes</taxon>
        <taxon>Agaricomycetidae</taxon>
        <taxon>Agaricales</taxon>
        <taxon>Marasmiineae</taxon>
        <taxon>Omphalotaceae</taxon>
        <taxon>Lentinula</taxon>
    </lineage>
</organism>
<dbReference type="EMBL" id="JANVFT010000012">
    <property type="protein sequence ID" value="KAJ4499012.1"/>
    <property type="molecule type" value="Genomic_DNA"/>
</dbReference>
<dbReference type="Pfam" id="PF12937">
    <property type="entry name" value="F-box-like"/>
    <property type="match status" value="1"/>
</dbReference>